<protein>
    <submittedName>
        <fullName evidence="2">Uncharacterized protein</fullName>
    </submittedName>
</protein>
<dbReference type="RefSeq" id="WP_311361756.1">
    <property type="nucleotide sequence ID" value="NZ_JAVRIE010000004.1"/>
</dbReference>
<organism evidence="2 3">
    <name type="scientific">Brumicola blandensis</name>
    <dbReference type="NCBI Taxonomy" id="3075611"/>
    <lineage>
        <taxon>Bacteria</taxon>
        <taxon>Pseudomonadati</taxon>
        <taxon>Pseudomonadota</taxon>
        <taxon>Gammaproteobacteria</taxon>
        <taxon>Alteromonadales</taxon>
        <taxon>Alteromonadaceae</taxon>
        <taxon>Brumicola</taxon>
    </lineage>
</organism>
<gene>
    <name evidence="2" type="ORF">RM544_10540</name>
</gene>
<keyword evidence="1" id="KW-0472">Membrane</keyword>
<sequence length="66" mass="7549">MTLLTTRTLTRALVICLAFFYLSVISEFFDFNILSKIPSVSASAIVVTAALVIFWLIFFVRARHRH</sequence>
<keyword evidence="1" id="KW-1133">Transmembrane helix</keyword>
<dbReference type="AlphaFoldDB" id="A0AAW8R126"/>
<proteinExistence type="predicted"/>
<evidence type="ECO:0000313" key="2">
    <source>
        <dbReference type="EMBL" id="MDT0582976.1"/>
    </source>
</evidence>
<name>A0AAW8R126_9ALTE</name>
<dbReference type="EMBL" id="JAVRIE010000004">
    <property type="protein sequence ID" value="MDT0582976.1"/>
    <property type="molecule type" value="Genomic_DNA"/>
</dbReference>
<keyword evidence="1" id="KW-0812">Transmembrane</keyword>
<accession>A0AAW8R126</accession>
<evidence type="ECO:0000256" key="1">
    <source>
        <dbReference type="SAM" id="Phobius"/>
    </source>
</evidence>
<keyword evidence="3" id="KW-1185">Reference proteome</keyword>
<feature type="transmembrane region" description="Helical" evidence="1">
    <location>
        <begin position="40"/>
        <end position="60"/>
    </location>
</feature>
<reference evidence="2 3" key="1">
    <citation type="submission" date="2023-09" db="EMBL/GenBank/DDBJ databases">
        <authorList>
            <person name="Rey-Velasco X."/>
        </authorList>
    </citation>
    <scope>NUCLEOTIDE SEQUENCE [LARGE SCALE GENOMIC DNA]</scope>
    <source>
        <strain evidence="2 3">W409</strain>
    </source>
</reference>
<dbReference type="Proteomes" id="UP001249020">
    <property type="component" value="Unassembled WGS sequence"/>
</dbReference>
<evidence type="ECO:0000313" key="3">
    <source>
        <dbReference type="Proteomes" id="UP001249020"/>
    </source>
</evidence>
<comment type="caution">
    <text evidence="2">The sequence shown here is derived from an EMBL/GenBank/DDBJ whole genome shotgun (WGS) entry which is preliminary data.</text>
</comment>
<feature type="transmembrane region" description="Helical" evidence="1">
    <location>
        <begin position="12"/>
        <end position="34"/>
    </location>
</feature>